<dbReference type="SUPFAM" id="SSF54637">
    <property type="entry name" value="Thioesterase/thiol ester dehydrase-isomerase"/>
    <property type="match status" value="1"/>
</dbReference>
<dbReference type="Proteomes" id="UP000198462">
    <property type="component" value="Unassembled WGS sequence"/>
</dbReference>
<dbReference type="Pfam" id="PF13279">
    <property type="entry name" value="4HBT_2"/>
    <property type="match status" value="1"/>
</dbReference>
<protein>
    <submittedName>
        <fullName evidence="2">Thioesterase</fullName>
    </submittedName>
</protein>
<dbReference type="PANTHER" id="PTHR31793">
    <property type="entry name" value="4-HYDROXYBENZOYL-COA THIOESTERASE FAMILY MEMBER"/>
    <property type="match status" value="1"/>
</dbReference>
<evidence type="ECO:0000313" key="2">
    <source>
        <dbReference type="EMBL" id="OWV33209.1"/>
    </source>
</evidence>
<evidence type="ECO:0000256" key="1">
    <source>
        <dbReference type="ARBA" id="ARBA00022801"/>
    </source>
</evidence>
<dbReference type="GO" id="GO:0047617">
    <property type="term" value="F:fatty acyl-CoA hydrolase activity"/>
    <property type="evidence" value="ECO:0007669"/>
    <property type="project" value="TreeGrafter"/>
</dbReference>
<organism evidence="2 3">
    <name type="scientific">Pacificimonas flava</name>
    <dbReference type="NCBI Taxonomy" id="1234595"/>
    <lineage>
        <taxon>Bacteria</taxon>
        <taxon>Pseudomonadati</taxon>
        <taxon>Pseudomonadota</taxon>
        <taxon>Alphaproteobacteria</taxon>
        <taxon>Sphingomonadales</taxon>
        <taxon>Sphingosinicellaceae</taxon>
        <taxon>Pacificimonas</taxon>
    </lineage>
</organism>
<proteinExistence type="predicted"/>
<comment type="caution">
    <text evidence="2">The sequence shown here is derived from an EMBL/GenBank/DDBJ whole genome shotgun (WGS) entry which is preliminary data.</text>
</comment>
<sequence>MTAPTGKAPTGEAPAERPRFSLDVTAAPDHIDELGHVNNAVYVGWIQDVATSHWYAVAPPEAQERYIWVVTRHEIDYHQPTIAGETVTLSTWVGEPKGARFDRFVEIHGPDGGLRVAARTWWALLDRDLRRPLRIREEMVRPFL</sequence>
<dbReference type="RefSeq" id="WP_088711995.1">
    <property type="nucleotide sequence ID" value="NZ_NFZT01000001.1"/>
</dbReference>
<dbReference type="AlphaFoldDB" id="A0A219B5X7"/>
<dbReference type="InterPro" id="IPR029069">
    <property type="entry name" value="HotDog_dom_sf"/>
</dbReference>
<keyword evidence="3" id="KW-1185">Reference proteome</keyword>
<evidence type="ECO:0000313" key="3">
    <source>
        <dbReference type="Proteomes" id="UP000198462"/>
    </source>
</evidence>
<reference evidence="3" key="1">
    <citation type="submission" date="2017-05" db="EMBL/GenBank/DDBJ databases">
        <authorList>
            <person name="Lin X."/>
        </authorList>
    </citation>
    <scope>NUCLEOTIDE SEQUENCE [LARGE SCALE GENOMIC DNA]</scope>
    <source>
        <strain evidence="3">JLT2012</strain>
    </source>
</reference>
<dbReference type="InterPro" id="IPR050563">
    <property type="entry name" value="4-hydroxybenzoyl-CoA_TE"/>
</dbReference>
<accession>A0A219B5X7</accession>
<dbReference type="CDD" id="cd00586">
    <property type="entry name" value="4HBT"/>
    <property type="match status" value="1"/>
</dbReference>
<dbReference type="Gene3D" id="3.10.129.10">
    <property type="entry name" value="Hotdog Thioesterase"/>
    <property type="match status" value="1"/>
</dbReference>
<dbReference type="OrthoDB" id="9801517at2"/>
<name>A0A219B5X7_9SPHN</name>
<gene>
    <name evidence="2" type="ORF">B5C34_06870</name>
</gene>
<dbReference type="EMBL" id="NFZT01000001">
    <property type="protein sequence ID" value="OWV33209.1"/>
    <property type="molecule type" value="Genomic_DNA"/>
</dbReference>
<keyword evidence="1" id="KW-0378">Hydrolase</keyword>
<dbReference type="PANTHER" id="PTHR31793:SF37">
    <property type="entry name" value="ACYL-COA THIOESTER HYDROLASE YBGC"/>
    <property type="match status" value="1"/>
</dbReference>